<protein>
    <submittedName>
        <fullName evidence="1">Uncharacterized protein</fullName>
    </submittedName>
</protein>
<dbReference type="Proteomes" id="UP000246702">
    <property type="component" value="Unassembled WGS sequence"/>
</dbReference>
<evidence type="ECO:0000313" key="2">
    <source>
        <dbReference type="Proteomes" id="UP000246702"/>
    </source>
</evidence>
<dbReference type="AlphaFoldDB" id="A0A317WDS2"/>
<keyword evidence="2" id="KW-1185">Reference proteome</keyword>
<name>A0A317WDS2_9EURO</name>
<proteinExistence type="predicted"/>
<accession>A0A317WDS2</accession>
<organism evidence="1 2">
    <name type="scientific">Aspergillus sclerotioniger CBS 115572</name>
    <dbReference type="NCBI Taxonomy" id="1450535"/>
    <lineage>
        <taxon>Eukaryota</taxon>
        <taxon>Fungi</taxon>
        <taxon>Dikarya</taxon>
        <taxon>Ascomycota</taxon>
        <taxon>Pezizomycotina</taxon>
        <taxon>Eurotiomycetes</taxon>
        <taxon>Eurotiomycetidae</taxon>
        <taxon>Eurotiales</taxon>
        <taxon>Aspergillaceae</taxon>
        <taxon>Aspergillus</taxon>
        <taxon>Aspergillus subgen. Circumdati</taxon>
    </lineage>
</organism>
<sequence length="127" mass="13703">MNMTSIEDLSNHGRAGWGKVKIMPGRHAAGALDVFGVADNWCAGPENLSYRQDQLSLAVLASSSSIWGGFQVQSPNSNVPFLLSHCLLLFTSSSWDLSSEEVPVISSRLLVMAFEDHAILLLSGNAR</sequence>
<gene>
    <name evidence="1" type="ORF">BO94DRAFT_547204</name>
</gene>
<dbReference type="GeneID" id="37115463"/>
<dbReference type="RefSeq" id="XP_025466541.1">
    <property type="nucleotide sequence ID" value="XM_025613320.1"/>
</dbReference>
<comment type="caution">
    <text evidence="1">The sequence shown here is derived from an EMBL/GenBank/DDBJ whole genome shotgun (WGS) entry which is preliminary data.</text>
</comment>
<reference evidence="1 2" key="1">
    <citation type="submission" date="2016-12" db="EMBL/GenBank/DDBJ databases">
        <title>The genomes of Aspergillus section Nigri reveals drivers in fungal speciation.</title>
        <authorList>
            <consortium name="DOE Joint Genome Institute"/>
            <person name="Vesth T.C."/>
            <person name="Nybo J."/>
            <person name="Theobald S."/>
            <person name="Brandl J."/>
            <person name="Frisvad J.C."/>
            <person name="Nielsen K.F."/>
            <person name="Lyhne E.K."/>
            <person name="Kogle M.E."/>
            <person name="Kuo A."/>
            <person name="Riley R."/>
            <person name="Clum A."/>
            <person name="Nolan M."/>
            <person name="Lipzen A."/>
            <person name="Salamov A."/>
            <person name="Henrissat B."/>
            <person name="Wiebenga A."/>
            <person name="De Vries R.P."/>
            <person name="Grigoriev I.V."/>
            <person name="Mortensen U.H."/>
            <person name="Andersen M.R."/>
            <person name="Baker S.E."/>
        </authorList>
    </citation>
    <scope>NUCLEOTIDE SEQUENCE [LARGE SCALE GENOMIC DNA]</scope>
    <source>
        <strain evidence="1 2">CBS 115572</strain>
    </source>
</reference>
<dbReference type="EMBL" id="MSFK01000017">
    <property type="protein sequence ID" value="PWY84616.1"/>
    <property type="molecule type" value="Genomic_DNA"/>
</dbReference>
<evidence type="ECO:0000313" key="1">
    <source>
        <dbReference type="EMBL" id="PWY84616.1"/>
    </source>
</evidence>